<feature type="domain" description="Multidrug resistance protein MdtA-like beta-barrel" evidence="7">
    <location>
        <begin position="209"/>
        <end position="293"/>
    </location>
</feature>
<dbReference type="RefSeq" id="WP_132247648.1">
    <property type="nucleotide sequence ID" value="NZ_SLZU01000017.1"/>
</dbReference>
<dbReference type="GO" id="GO:0022857">
    <property type="term" value="F:transmembrane transporter activity"/>
    <property type="evidence" value="ECO:0007669"/>
    <property type="project" value="InterPro"/>
</dbReference>
<evidence type="ECO:0000256" key="2">
    <source>
        <dbReference type="ARBA" id="ARBA00009477"/>
    </source>
</evidence>
<evidence type="ECO:0000259" key="8">
    <source>
        <dbReference type="Pfam" id="PF25967"/>
    </source>
</evidence>
<dbReference type="InterPro" id="IPR006143">
    <property type="entry name" value="RND_pump_MFP"/>
</dbReference>
<dbReference type="Gene3D" id="2.40.420.20">
    <property type="match status" value="1"/>
</dbReference>
<evidence type="ECO:0000256" key="3">
    <source>
        <dbReference type="SAM" id="Coils"/>
    </source>
</evidence>
<dbReference type="InterPro" id="IPR058627">
    <property type="entry name" value="MdtA-like_C"/>
</dbReference>
<keyword evidence="10" id="KW-1185">Reference proteome</keyword>
<dbReference type="Pfam" id="PF25917">
    <property type="entry name" value="BSH_RND"/>
    <property type="match status" value="1"/>
</dbReference>
<evidence type="ECO:0000259" key="7">
    <source>
        <dbReference type="Pfam" id="PF25944"/>
    </source>
</evidence>
<reference evidence="9 10" key="1">
    <citation type="submission" date="2019-03" db="EMBL/GenBank/DDBJ databases">
        <title>Genomic Encyclopedia of Type Strains, Phase IV (KMG-IV): sequencing the most valuable type-strain genomes for metagenomic binning, comparative biology and taxonomic classification.</title>
        <authorList>
            <person name="Goeker M."/>
        </authorList>
    </citation>
    <scope>NUCLEOTIDE SEQUENCE [LARGE SCALE GENOMIC DNA]</scope>
    <source>
        <strain evidence="9 10">DSM 104836</strain>
    </source>
</reference>
<dbReference type="Gene3D" id="2.40.30.170">
    <property type="match status" value="1"/>
</dbReference>
<feature type="signal peptide" evidence="5">
    <location>
        <begin position="1"/>
        <end position="25"/>
    </location>
</feature>
<proteinExistence type="inferred from homology"/>
<dbReference type="FunFam" id="2.40.420.20:FF:000001">
    <property type="entry name" value="Efflux RND transporter periplasmic adaptor subunit"/>
    <property type="match status" value="1"/>
</dbReference>
<name>A0A4R3J535_9RHOB</name>
<dbReference type="Proteomes" id="UP000295696">
    <property type="component" value="Unassembled WGS sequence"/>
</dbReference>
<evidence type="ECO:0000256" key="1">
    <source>
        <dbReference type="ARBA" id="ARBA00004196"/>
    </source>
</evidence>
<dbReference type="NCBIfam" id="TIGR01730">
    <property type="entry name" value="RND_mfp"/>
    <property type="match status" value="1"/>
</dbReference>
<feature type="coiled-coil region" evidence="3">
    <location>
        <begin position="103"/>
        <end position="170"/>
    </location>
</feature>
<organism evidence="9 10">
    <name type="scientific">Primorskyibacter sedentarius</name>
    <dbReference type="NCBI Taxonomy" id="745311"/>
    <lineage>
        <taxon>Bacteria</taxon>
        <taxon>Pseudomonadati</taxon>
        <taxon>Pseudomonadota</taxon>
        <taxon>Alphaproteobacteria</taxon>
        <taxon>Rhodobacterales</taxon>
        <taxon>Roseobacteraceae</taxon>
        <taxon>Primorskyibacter</taxon>
    </lineage>
</organism>
<feature type="domain" description="Multidrug resistance protein MdtA-like C-terminal permuted SH3" evidence="8">
    <location>
        <begin position="301"/>
        <end position="362"/>
    </location>
</feature>
<evidence type="ECO:0000259" key="6">
    <source>
        <dbReference type="Pfam" id="PF25917"/>
    </source>
</evidence>
<dbReference type="SUPFAM" id="SSF111369">
    <property type="entry name" value="HlyD-like secretion proteins"/>
    <property type="match status" value="1"/>
</dbReference>
<dbReference type="AlphaFoldDB" id="A0A4R3J535"/>
<dbReference type="GO" id="GO:0005886">
    <property type="term" value="C:plasma membrane"/>
    <property type="evidence" value="ECO:0007669"/>
    <property type="project" value="UniProtKB-SubCell"/>
</dbReference>
<dbReference type="InterPro" id="IPR058626">
    <property type="entry name" value="MdtA-like_b-barrel"/>
</dbReference>
<dbReference type="Gene3D" id="1.10.287.470">
    <property type="entry name" value="Helix hairpin bin"/>
    <property type="match status" value="1"/>
</dbReference>
<dbReference type="PANTHER" id="PTHR30158:SF3">
    <property type="entry name" value="MULTIDRUG EFFLUX PUMP SUBUNIT ACRA-RELATED"/>
    <property type="match status" value="1"/>
</dbReference>
<keyword evidence="5" id="KW-0732">Signal</keyword>
<dbReference type="Gene3D" id="2.40.50.100">
    <property type="match status" value="1"/>
</dbReference>
<evidence type="ECO:0000256" key="5">
    <source>
        <dbReference type="SAM" id="SignalP"/>
    </source>
</evidence>
<evidence type="ECO:0000313" key="9">
    <source>
        <dbReference type="EMBL" id="TCS59916.1"/>
    </source>
</evidence>
<dbReference type="Pfam" id="PF25967">
    <property type="entry name" value="RND-MFP_C"/>
    <property type="match status" value="1"/>
</dbReference>
<feature type="region of interest" description="Disordered" evidence="4">
    <location>
        <begin position="371"/>
        <end position="390"/>
    </location>
</feature>
<protein>
    <submittedName>
        <fullName evidence="9">Membrane fusion protein (Multidrug efflux system)</fullName>
    </submittedName>
</protein>
<dbReference type="GO" id="GO:0046677">
    <property type="term" value="P:response to antibiotic"/>
    <property type="evidence" value="ECO:0007669"/>
    <property type="project" value="TreeGrafter"/>
</dbReference>
<comment type="subcellular location">
    <subcellularLocation>
        <location evidence="1">Cell envelope</location>
    </subcellularLocation>
</comment>
<keyword evidence="3" id="KW-0175">Coiled coil</keyword>
<comment type="similarity">
    <text evidence="2">Belongs to the membrane fusion protein (MFP) (TC 8.A.1) family.</text>
</comment>
<feature type="chain" id="PRO_5021015523" evidence="5">
    <location>
        <begin position="26"/>
        <end position="390"/>
    </location>
</feature>
<dbReference type="OrthoDB" id="7811737at2"/>
<feature type="domain" description="Multidrug resistance protein MdtA-like barrel-sandwich hybrid" evidence="6">
    <location>
        <begin position="63"/>
        <end position="204"/>
    </location>
</feature>
<dbReference type="Pfam" id="PF25944">
    <property type="entry name" value="Beta-barrel_RND"/>
    <property type="match status" value="1"/>
</dbReference>
<gene>
    <name evidence="9" type="ORF">EDD52_11749</name>
</gene>
<evidence type="ECO:0000313" key="10">
    <source>
        <dbReference type="Proteomes" id="UP000295696"/>
    </source>
</evidence>
<accession>A0A4R3J535</accession>
<dbReference type="PANTHER" id="PTHR30158">
    <property type="entry name" value="ACRA/E-RELATED COMPONENT OF DRUG EFFLUX TRANSPORTER"/>
    <property type="match status" value="1"/>
</dbReference>
<sequence>MPKRIISTALVVAAMAMMGTPDQLAAQQGGQGRPPAAVTVVTLEPQTTTLTSTLPGRVAASAMAEVRPQVSGIITQKFFKEGSSVAEGDALYQIDPASYDATLAQADASVAQAQAQLNAALKSAARVDELQSRNVASAQAKDDADAARASAEANLQAAQAQRAAAQIEKDRTTIHARLSGVIGLSQTSQGALVTASQALPLAVIRNIDPVYVNVTQSAADLLDWRRGQATAQLENFDPTVTLTLADGSTFDQTGSLTAAEPSVDEQTGVVVLRMEFANPDKLLLPGMYVQVELPTRTLNDVFLVPQEAVTRDQRGEAIVLVVDKDNVVHSKVVNVLTDQGADWIVDAGLQAGDRVIVAGLQKTAAGATVAPEERARAEAPVGDMTSAAAD</sequence>
<comment type="caution">
    <text evidence="9">The sequence shown here is derived from an EMBL/GenBank/DDBJ whole genome shotgun (WGS) entry which is preliminary data.</text>
</comment>
<evidence type="ECO:0000256" key="4">
    <source>
        <dbReference type="SAM" id="MobiDB-lite"/>
    </source>
</evidence>
<dbReference type="InterPro" id="IPR058625">
    <property type="entry name" value="MdtA-like_BSH"/>
</dbReference>
<dbReference type="EMBL" id="SLZU01000017">
    <property type="protein sequence ID" value="TCS59916.1"/>
    <property type="molecule type" value="Genomic_DNA"/>
</dbReference>